<dbReference type="EMBL" id="OZ034822">
    <property type="protein sequence ID" value="CAL1413808.1"/>
    <property type="molecule type" value="Genomic_DNA"/>
</dbReference>
<name>A0AAV2GSQ4_9ROSI</name>
<dbReference type="PANTHER" id="PTHR33116">
    <property type="entry name" value="REVERSE TRANSCRIPTASE ZINC-BINDING DOMAIN-CONTAINING PROTEIN-RELATED-RELATED"/>
    <property type="match status" value="1"/>
</dbReference>
<evidence type="ECO:0000313" key="2">
    <source>
        <dbReference type="Proteomes" id="UP001497516"/>
    </source>
</evidence>
<protein>
    <recommendedName>
        <fullName evidence="3">Reverse transcriptase</fullName>
    </recommendedName>
</protein>
<dbReference type="AlphaFoldDB" id="A0AAV2GSQ4"/>
<dbReference type="PANTHER" id="PTHR33116:SF86">
    <property type="entry name" value="REVERSE TRANSCRIPTASE DOMAIN-CONTAINING PROTEIN"/>
    <property type="match status" value="1"/>
</dbReference>
<sequence length="316" mass="35577">MTPLRATSHLPEVYGRGTLCHRFSLCYARKGSQHSSLKISPRKDLIEGVKVAPCAPRISHLFFADDSYLFLRSSLQECENLIEVLNVYEELSGPKINLAKSAVCFSKNIAPPDQEFLAQILGVGAVGVYDKYLGLTSLIAQSKMVTFQYLEEKLLDRLKGWKQLTLSWAAKETLIKYVALALPLHVMSYFKLPLSLCRILDKHVARFWWGMGMVIQGFGGSPGVRCERVNMMGVVGFRHFEHVNQALFSRTPVTLSWGWLSIRELLKAGLIWQIGNGRMASFLHSNWLPRSPPSTPVYNPRVIPDGKELPIAEVIF</sequence>
<keyword evidence="2" id="KW-1185">Reference proteome</keyword>
<dbReference type="Proteomes" id="UP001497516">
    <property type="component" value="Chromosome 9"/>
</dbReference>
<evidence type="ECO:0000313" key="1">
    <source>
        <dbReference type="EMBL" id="CAL1413808.1"/>
    </source>
</evidence>
<reference evidence="1 2" key="1">
    <citation type="submission" date="2024-04" db="EMBL/GenBank/DDBJ databases">
        <authorList>
            <person name="Fracassetti M."/>
        </authorList>
    </citation>
    <scope>NUCLEOTIDE SEQUENCE [LARGE SCALE GENOMIC DNA]</scope>
</reference>
<gene>
    <name evidence="1" type="ORF">LTRI10_LOCUS53011</name>
</gene>
<accession>A0AAV2GSQ4</accession>
<proteinExistence type="predicted"/>
<evidence type="ECO:0008006" key="3">
    <source>
        <dbReference type="Google" id="ProtNLM"/>
    </source>
</evidence>
<organism evidence="1 2">
    <name type="scientific">Linum trigynum</name>
    <dbReference type="NCBI Taxonomy" id="586398"/>
    <lineage>
        <taxon>Eukaryota</taxon>
        <taxon>Viridiplantae</taxon>
        <taxon>Streptophyta</taxon>
        <taxon>Embryophyta</taxon>
        <taxon>Tracheophyta</taxon>
        <taxon>Spermatophyta</taxon>
        <taxon>Magnoliopsida</taxon>
        <taxon>eudicotyledons</taxon>
        <taxon>Gunneridae</taxon>
        <taxon>Pentapetalae</taxon>
        <taxon>rosids</taxon>
        <taxon>fabids</taxon>
        <taxon>Malpighiales</taxon>
        <taxon>Linaceae</taxon>
        <taxon>Linum</taxon>
    </lineage>
</organism>